<dbReference type="AlphaFoldDB" id="A0AB34VJP2"/>
<dbReference type="CDD" id="cd07033">
    <property type="entry name" value="TPP_PYR_DXS_TK_like"/>
    <property type="match status" value="1"/>
</dbReference>
<dbReference type="InterPro" id="IPR029061">
    <property type="entry name" value="THDP-binding"/>
</dbReference>
<dbReference type="PANTHER" id="PTHR43825:SF5">
    <property type="entry name" value="HYPOTHETICAL TRANSKETOLASE FAMILY PROTEIN"/>
    <property type="match status" value="1"/>
</dbReference>
<evidence type="ECO:0000256" key="1">
    <source>
        <dbReference type="ARBA" id="ARBA00001964"/>
    </source>
</evidence>
<dbReference type="FunFam" id="3.40.50.970:FF:000129">
    <property type="entry name" value="Transketolase"/>
    <property type="match status" value="1"/>
</dbReference>
<dbReference type="Proteomes" id="UP000072520">
    <property type="component" value="Unassembled WGS sequence"/>
</dbReference>
<keyword evidence="3" id="KW-0786">Thiamine pyrophosphate</keyword>
<evidence type="ECO:0000256" key="2">
    <source>
        <dbReference type="ARBA" id="ARBA00007131"/>
    </source>
</evidence>
<dbReference type="SUPFAM" id="SSF52518">
    <property type="entry name" value="Thiamin diphosphate-binding fold (THDP-binding)"/>
    <property type="match status" value="1"/>
</dbReference>
<gene>
    <name evidence="5" type="ORF">RSA13_00305</name>
</gene>
<dbReference type="InterPro" id="IPR009014">
    <property type="entry name" value="Transketo_C/PFOR_II"/>
</dbReference>
<dbReference type="InterPro" id="IPR005475">
    <property type="entry name" value="Transketolase-like_Pyr-bd"/>
</dbReference>
<dbReference type="InterPro" id="IPR033248">
    <property type="entry name" value="Transketolase_C"/>
</dbReference>
<dbReference type="Gene3D" id="3.40.50.970">
    <property type="match status" value="1"/>
</dbReference>
<reference evidence="5 6" key="1">
    <citation type="journal article" date="2016" name="Front. Microbiol.">
        <title>Genomic Resource of Rice Seed Associated Bacteria.</title>
        <authorList>
            <person name="Midha S."/>
            <person name="Bansal K."/>
            <person name="Sharma S."/>
            <person name="Kumar N."/>
            <person name="Patil P.P."/>
            <person name="Chaudhry V."/>
            <person name="Patil P.B."/>
        </authorList>
    </citation>
    <scope>NUCLEOTIDE SEQUENCE [LARGE SCALE GENOMIC DNA]</scope>
    <source>
        <strain evidence="5 6">RSA13</strain>
    </source>
</reference>
<feature type="domain" description="Transketolase-like pyrimidine-binding" evidence="4">
    <location>
        <begin position="15"/>
        <end position="179"/>
    </location>
</feature>
<comment type="similarity">
    <text evidence="2">Belongs to the transketolase family.</text>
</comment>
<comment type="cofactor">
    <cofactor evidence="1">
        <name>thiamine diphosphate</name>
        <dbReference type="ChEBI" id="CHEBI:58937"/>
    </cofactor>
</comment>
<organism evidence="5 6">
    <name type="scientific">Pantoea stewartii</name>
    <dbReference type="NCBI Taxonomy" id="66269"/>
    <lineage>
        <taxon>Bacteria</taxon>
        <taxon>Pseudomonadati</taxon>
        <taxon>Pseudomonadota</taxon>
        <taxon>Gammaproteobacteria</taxon>
        <taxon>Enterobacterales</taxon>
        <taxon>Erwiniaceae</taxon>
        <taxon>Pantoea</taxon>
    </lineage>
</organism>
<dbReference type="Pfam" id="PF02780">
    <property type="entry name" value="Transketolase_C"/>
    <property type="match status" value="1"/>
</dbReference>
<dbReference type="InterPro" id="IPR051157">
    <property type="entry name" value="PDH/Transketolase"/>
</dbReference>
<dbReference type="SMART" id="SM00861">
    <property type="entry name" value="Transket_pyr"/>
    <property type="match status" value="1"/>
</dbReference>
<evidence type="ECO:0000313" key="5">
    <source>
        <dbReference type="EMBL" id="KTT00904.1"/>
    </source>
</evidence>
<dbReference type="EMBL" id="LDSI01000002">
    <property type="protein sequence ID" value="KTT00904.1"/>
    <property type="molecule type" value="Genomic_DNA"/>
</dbReference>
<dbReference type="SUPFAM" id="SSF52922">
    <property type="entry name" value="TK C-terminal domain-like"/>
    <property type="match status" value="1"/>
</dbReference>
<evidence type="ECO:0000313" key="6">
    <source>
        <dbReference type="Proteomes" id="UP000072520"/>
    </source>
</evidence>
<name>A0AB34VJP2_9GAMM</name>
<protein>
    <submittedName>
        <fullName evidence="5">Transketolase</fullName>
    </submittedName>
</protein>
<dbReference type="Pfam" id="PF02779">
    <property type="entry name" value="Transket_pyr"/>
    <property type="match status" value="1"/>
</dbReference>
<evidence type="ECO:0000256" key="3">
    <source>
        <dbReference type="ARBA" id="ARBA00023052"/>
    </source>
</evidence>
<dbReference type="PANTHER" id="PTHR43825">
    <property type="entry name" value="PYRUVATE DEHYDROGENASE E1 COMPONENT"/>
    <property type="match status" value="1"/>
</dbReference>
<dbReference type="Gene3D" id="3.40.50.920">
    <property type="match status" value="1"/>
</dbReference>
<evidence type="ECO:0000259" key="4">
    <source>
        <dbReference type="SMART" id="SM00861"/>
    </source>
</evidence>
<proteinExistence type="inferred from homology"/>
<sequence>MITIKPTQARSWSLLGSRGTFGITLLELAKEHENIIALSADLGITSGLERFSTTFPSRYFNVGIAEQNLIGVATGLSGGGYVPFATSFANFIALRACEQVRHNLGYMQGNVKLVGLAAGFAMGTFGSTHYGIEDIATLRSIPELVILSPADCSATAKMTEAAFHYNGPIYLRLTGNMRMPIVYKEDFCFEIGKAITLREGKDIALIATGSMVHVALQAAEQLNASGVSSSVVDIHTIKPLDYVALDKLLEKKLVVTLEEHSIIGGLGSAVAEYLSEKHARPPQLSLGIPQGYPHAGDYSWLLQRAGLTADQVHNRIVNFLMR</sequence>
<dbReference type="RefSeq" id="WP_058707974.1">
    <property type="nucleotide sequence ID" value="NZ_LDSI01000002.1"/>
</dbReference>
<comment type="caution">
    <text evidence="5">The sequence shown here is derived from an EMBL/GenBank/DDBJ whole genome shotgun (WGS) entry which is preliminary data.</text>
</comment>
<accession>A0AB34VJP2</accession>